<dbReference type="PATRIC" id="fig|1445510.3.peg.4725"/>
<proteinExistence type="predicted"/>
<dbReference type="RefSeq" id="WP_052830466.1">
    <property type="nucleotide sequence ID" value="NZ_CP007142.1"/>
</dbReference>
<dbReference type="Pfam" id="PF12697">
    <property type="entry name" value="Abhydrolase_6"/>
    <property type="match status" value="1"/>
</dbReference>
<dbReference type="KEGG" id="gsn:YC6258_04762"/>
<reference evidence="2 3" key="1">
    <citation type="submission" date="2014-01" db="EMBL/GenBank/DDBJ databases">
        <title>Full genme sequencing of cellulolytic bacterium Gynuella sunshinyii YC6258T gen. nov., sp. nov.</title>
        <authorList>
            <person name="Khan H."/>
            <person name="Chung E.J."/>
            <person name="Chung Y.R."/>
        </authorList>
    </citation>
    <scope>NUCLEOTIDE SEQUENCE [LARGE SCALE GENOMIC DNA]</scope>
    <source>
        <strain evidence="2 3">YC6258</strain>
    </source>
</reference>
<dbReference type="STRING" id="1445510.YC6258_04762"/>
<dbReference type="EMBL" id="CP007142">
    <property type="protein sequence ID" value="AJQ96794.1"/>
    <property type="molecule type" value="Genomic_DNA"/>
</dbReference>
<dbReference type="HOGENOM" id="CLU_072027_0_0_6"/>
<dbReference type="InterPro" id="IPR029058">
    <property type="entry name" value="AB_hydrolase_fold"/>
</dbReference>
<name>A0A0C5W2A5_9GAMM</name>
<keyword evidence="3" id="KW-1185">Reference proteome</keyword>
<evidence type="ECO:0000259" key="1">
    <source>
        <dbReference type="Pfam" id="PF12697"/>
    </source>
</evidence>
<evidence type="ECO:0000313" key="2">
    <source>
        <dbReference type="EMBL" id="AJQ96794.1"/>
    </source>
</evidence>
<evidence type="ECO:0000313" key="3">
    <source>
        <dbReference type="Proteomes" id="UP000032266"/>
    </source>
</evidence>
<dbReference type="OrthoDB" id="7055710at2"/>
<gene>
    <name evidence="2" type="ORF">YC6258_04762</name>
</gene>
<feature type="domain" description="AB hydrolase-1" evidence="1">
    <location>
        <begin position="75"/>
        <end position="192"/>
    </location>
</feature>
<protein>
    <submittedName>
        <fullName evidence="2">Lysophospholipase</fullName>
    </submittedName>
</protein>
<dbReference type="SUPFAM" id="SSF53474">
    <property type="entry name" value="alpha/beta-Hydrolases"/>
    <property type="match status" value="1"/>
</dbReference>
<sequence>MGFDLTVTARKAVVGSLSAAMPNYFGNLGARLFLHPRANKSKRHWANAFEGFEHHSIFVDGHKVPVWTRGEGQPVMLVHGWERDHFTMGGFVAPLLQSGYQVAALDLPAHGEAEGGTAPLPLLAKAIAAATDSLNHPAIVIAHSIGAAMTVLAMEDYQLKPLAAVLISAPSSAKAYAVSQATDIGLSRSAIGKMVTGISTALGAPLERFRVDLALKKLPTRTILIHAKDDNIVPFSEAETNAAAAAVQTLWQARGGHNKILGDAEMINQVLAWLHTHQATIQAETQKTSI</sequence>
<organism evidence="2 3">
    <name type="scientific">Gynuella sunshinyii YC6258</name>
    <dbReference type="NCBI Taxonomy" id="1445510"/>
    <lineage>
        <taxon>Bacteria</taxon>
        <taxon>Pseudomonadati</taxon>
        <taxon>Pseudomonadota</taxon>
        <taxon>Gammaproteobacteria</taxon>
        <taxon>Oceanospirillales</taxon>
        <taxon>Saccharospirillaceae</taxon>
        <taxon>Gynuella</taxon>
    </lineage>
</organism>
<dbReference type="Proteomes" id="UP000032266">
    <property type="component" value="Chromosome"/>
</dbReference>
<dbReference type="Gene3D" id="3.40.50.1820">
    <property type="entry name" value="alpha/beta hydrolase"/>
    <property type="match status" value="1"/>
</dbReference>
<dbReference type="AlphaFoldDB" id="A0A0C5W2A5"/>
<accession>A0A0C5W2A5</accession>
<dbReference type="InterPro" id="IPR000073">
    <property type="entry name" value="AB_hydrolase_1"/>
</dbReference>